<organism evidence="3 4">
    <name type="scientific">Tenacibaculum discolor</name>
    <dbReference type="NCBI Taxonomy" id="361581"/>
    <lineage>
        <taxon>Bacteria</taxon>
        <taxon>Pseudomonadati</taxon>
        <taxon>Bacteroidota</taxon>
        <taxon>Flavobacteriia</taxon>
        <taxon>Flavobacteriales</taxon>
        <taxon>Flavobacteriaceae</taxon>
        <taxon>Tenacibaculum</taxon>
    </lineage>
</organism>
<protein>
    <submittedName>
        <fullName evidence="2">GIY-YIG nuclease family protein</fullName>
    </submittedName>
</protein>
<reference evidence="3" key="2">
    <citation type="submission" date="2017-10" db="EMBL/GenBank/DDBJ databases">
        <authorList>
            <person name="Enke T.N."/>
            <person name="Cordero O.X."/>
        </authorList>
    </citation>
    <scope>NUCLEOTIDE SEQUENCE</scope>
    <source>
        <strain evidence="3">4G03</strain>
    </source>
</reference>
<feature type="domain" description="GIY-YIG" evidence="1">
    <location>
        <begin position="35"/>
        <end position="113"/>
    </location>
</feature>
<sequence length="251" mass="28871">MLGTIILQPYTKEERNKVADSLNELCHPNENYGWASAGVYSYWNYYTNEVLYIGLASDLTQRFKQHNGFHKSIDKKTCKVEKIQEYFDKNEKIGFSIIVQSIISQPFTSKLKKRGSEKSSSFIDFHGNEGIESIKHQEGLLIEAYKLANGKIPEWNKINGAKSGRKSAKLKNYESLKIISNQNKHLLLSKSSLFEIAENPTFERFENFLHSVRISTPTLGYATSLKLSRVNDENTYSQMLSENYFDKELNI</sequence>
<dbReference type="PROSITE" id="PS50164">
    <property type="entry name" value="GIY_YIG"/>
    <property type="match status" value="1"/>
</dbReference>
<evidence type="ECO:0000313" key="5">
    <source>
        <dbReference type="Proteomes" id="UP001242342"/>
    </source>
</evidence>
<gene>
    <name evidence="3" type="ORF">CSC81_02935</name>
    <name evidence="2" type="ORF">Q8W23_03320</name>
</gene>
<dbReference type="Pfam" id="PF01541">
    <property type="entry name" value="GIY-YIG"/>
    <property type="match status" value="1"/>
</dbReference>
<evidence type="ECO:0000259" key="1">
    <source>
        <dbReference type="PROSITE" id="PS50164"/>
    </source>
</evidence>
<reference evidence="2 5" key="3">
    <citation type="submission" date="2023-07" db="EMBL/GenBank/DDBJ databases">
        <title>Genome content predicts the carbon catabolic preferences of heterotrophic bacteria.</title>
        <authorList>
            <person name="Gralka M."/>
        </authorList>
    </citation>
    <scope>NUCLEOTIDE SEQUENCE [LARGE SCALE GENOMIC DNA]</scope>
    <source>
        <strain evidence="2 5">4G03</strain>
    </source>
</reference>
<proteinExistence type="predicted"/>
<dbReference type="Proteomes" id="UP000222163">
    <property type="component" value="Unassembled WGS sequence"/>
</dbReference>
<reference evidence="3 4" key="1">
    <citation type="journal article" date="2016" name="Nat. Commun.">
        <title>Microbial interactions lead to rapid micro-scale successions on model marine particles.</title>
        <authorList>
            <person name="Datta M.S."/>
            <person name="Sliwerska E."/>
            <person name="Gore J."/>
            <person name="Polz M.F."/>
            <person name="Cordero O.X."/>
        </authorList>
    </citation>
    <scope>NUCLEOTIDE SEQUENCE [LARGE SCALE GENOMIC DNA]</scope>
    <source>
        <strain evidence="3 4">4G03</strain>
    </source>
</reference>
<dbReference type="RefSeq" id="WP_099214284.1">
    <property type="nucleotide sequence ID" value="NZ_JAUYVU010000002.1"/>
</dbReference>
<evidence type="ECO:0000313" key="2">
    <source>
        <dbReference type="EMBL" id="MDP2540499.1"/>
    </source>
</evidence>
<comment type="caution">
    <text evidence="3">The sequence shown here is derived from an EMBL/GenBank/DDBJ whole genome shotgun (WGS) entry which is preliminary data.</text>
</comment>
<dbReference type="EMBL" id="JAUYVU010000002">
    <property type="protein sequence ID" value="MDP2540499.1"/>
    <property type="molecule type" value="Genomic_DNA"/>
</dbReference>
<evidence type="ECO:0000313" key="3">
    <source>
        <dbReference type="EMBL" id="PHN98462.1"/>
    </source>
</evidence>
<evidence type="ECO:0000313" key="4">
    <source>
        <dbReference type="Proteomes" id="UP000222163"/>
    </source>
</evidence>
<dbReference type="InterPro" id="IPR035901">
    <property type="entry name" value="GIY-YIG_endonuc_sf"/>
</dbReference>
<dbReference type="EMBL" id="PDUU01000003">
    <property type="protein sequence ID" value="PHN98462.1"/>
    <property type="molecule type" value="Genomic_DNA"/>
</dbReference>
<accession>A0A2G1BWN6</accession>
<dbReference type="AlphaFoldDB" id="A0A2G1BWN6"/>
<name>A0A2G1BWN6_9FLAO</name>
<dbReference type="InterPro" id="IPR000305">
    <property type="entry name" value="GIY-YIG_endonuc"/>
</dbReference>
<keyword evidence="5" id="KW-1185">Reference proteome</keyword>
<dbReference type="Proteomes" id="UP001242342">
    <property type="component" value="Unassembled WGS sequence"/>
</dbReference>
<dbReference type="SUPFAM" id="SSF82771">
    <property type="entry name" value="GIY-YIG endonuclease"/>
    <property type="match status" value="1"/>
</dbReference>